<evidence type="ECO:0000313" key="2">
    <source>
        <dbReference type="EMBL" id="OGL98624.1"/>
    </source>
</evidence>
<sequence length="204" mass="21971">MNRRSDLASAITNSKDSSAIASMSKKPNAADVLRQAFAQQTQGGKKLDLSMPTLIGLDQTLLEDNDDIAESIALSFDAEKLSRIADVYESASEAERSEMEDSIISNVEQALDAARSSSDAVTADKGNTFRTYFDAKMDAATGNLDANITRYQTRVSNMTTALADAQARADAAAVTKLQAWINVETTKLNNLRAAKATPRASRRS</sequence>
<dbReference type="Proteomes" id="UP000176501">
    <property type="component" value="Unassembled WGS sequence"/>
</dbReference>
<evidence type="ECO:0000313" key="3">
    <source>
        <dbReference type="Proteomes" id="UP000176501"/>
    </source>
</evidence>
<protein>
    <submittedName>
        <fullName evidence="2">Uncharacterized protein</fullName>
    </submittedName>
</protein>
<comment type="caution">
    <text evidence="2">The sequence shown here is derived from an EMBL/GenBank/DDBJ whole genome shotgun (WGS) entry which is preliminary data.</text>
</comment>
<gene>
    <name evidence="2" type="ORF">A2304_02865</name>
</gene>
<name>A0A1F7W960_9BACT</name>
<feature type="region of interest" description="Disordered" evidence="1">
    <location>
        <begin position="1"/>
        <end position="20"/>
    </location>
</feature>
<proteinExistence type="predicted"/>
<dbReference type="EMBL" id="MGFE01000017">
    <property type="protein sequence ID" value="OGL98624.1"/>
    <property type="molecule type" value="Genomic_DNA"/>
</dbReference>
<evidence type="ECO:0000256" key="1">
    <source>
        <dbReference type="SAM" id="MobiDB-lite"/>
    </source>
</evidence>
<dbReference type="AlphaFoldDB" id="A0A1F7W960"/>
<accession>A0A1F7W960</accession>
<feature type="compositionally biased region" description="Polar residues" evidence="1">
    <location>
        <begin position="10"/>
        <end position="20"/>
    </location>
</feature>
<reference evidence="2 3" key="1">
    <citation type="journal article" date="2016" name="Nat. Commun.">
        <title>Thousands of microbial genomes shed light on interconnected biogeochemical processes in an aquifer system.</title>
        <authorList>
            <person name="Anantharaman K."/>
            <person name="Brown C.T."/>
            <person name="Hug L.A."/>
            <person name="Sharon I."/>
            <person name="Castelle C.J."/>
            <person name="Probst A.J."/>
            <person name="Thomas B.C."/>
            <person name="Singh A."/>
            <person name="Wilkins M.J."/>
            <person name="Karaoz U."/>
            <person name="Brodie E.L."/>
            <person name="Williams K.H."/>
            <person name="Hubbard S.S."/>
            <person name="Banfield J.F."/>
        </authorList>
    </citation>
    <scope>NUCLEOTIDE SEQUENCE [LARGE SCALE GENOMIC DNA]</scope>
</reference>
<organism evidence="2 3">
    <name type="scientific">Candidatus Uhrbacteria bacterium RIFOXYB2_FULL_57_15</name>
    <dbReference type="NCBI Taxonomy" id="1802422"/>
    <lineage>
        <taxon>Bacteria</taxon>
        <taxon>Candidatus Uhriibacteriota</taxon>
    </lineage>
</organism>